<dbReference type="AlphaFoldDB" id="A0A3M7T0I8"/>
<keyword evidence="2" id="KW-1185">Reference proteome</keyword>
<name>A0A3M7T0I8_BRAPC</name>
<evidence type="ECO:0000313" key="2">
    <source>
        <dbReference type="Proteomes" id="UP000276133"/>
    </source>
</evidence>
<comment type="caution">
    <text evidence="1">The sequence shown here is derived from an EMBL/GenBank/DDBJ whole genome shotgun (WGS) entry which is preliminary data.</text>
</comment>
<accession>A0A3M7T0I8</accession>
<evidence type="ECO:0000313" key="1">
    <source>
        <dbReference type="EMBL" id="RNA41467.1"/>
    </source>
</evidence>
<proteinExistence type="predicted"/>
<gene>
    <name evidence="1" type="ORF">BpHYR1_045094</name>
</gene>
<dbReference type="EMBL" id="REGN01000499">
    <property type="protein sequence ID" value="RNA41467.1"/>
    <property type="molecule type" value="Genomic_DNA"/>
</dbReference>
<dbReference type="Proteomes" id="UP000276133">
    <property type="component" value="Unassembled WGS sequence"/>
</dbReference>
<organism evidence="1 2">
    <name type="scientific">Brachionus plicatilis</name>
    <name type="common">Marine rotifer</name>
    <name type="synonym">Brachionus muelleri</name>
    <dbReference type="NCBI Taxonomy" id="10195"/>
    <lineage>
        <taxon>Eukaryota</taxon>
        <taxon>Metazoa</taxon>
        <taxon>Spiralia</taxon>
        <taxon>Gnathifera</taxon>
        <taxon>Rotifera</taxon>
        <taxon>Eurotatoria</taxon>
        <taxon>Monogononta</taxon>
        <taxon>Pseudotrocha</taxon>
        <taxon>Ploima</taxon>
        <taxon>Brachionidae</taxon>
        <taxon>Brachionus</taxon>
    </lineage>
</organism>
<protein>
    <submittedName>
        <fullName evidence="1">Uncharacterized protein</fullName>
    </submittedName>
</protein>
<sequence>MTNWYSKPIEFINKIKTVSSQLAVFFSEVELYQINKKLFSSFLIVTNKKRMFKNNKKIHTTDCEVAGQLTDRPCGGRPTERPLNGRPCPRIKIKNFFWTVLWPAGLHTVGQSVGRPIHGLLKFCRGLAGQ</sequence>
<reference evidence="1 2" key="1">
    <citation type="journal article" date="2018" name="Sci. Rep.">
        <title>Genomic signatures of local adaptation to the degree of environmental predictability in rotifers.</title>
        <authorList>
            <person name="Franch-Gras L."/>
            <person name="Hahn C."/>
            <person name="Garcia-Roger E.M."/>
            <person name="Carmona M.J."/>
            <person name="Serra M."/>
            <person name="Gomez A."/>
        </authorList>
    </citation>
    <scope>NUCLEOTIDE SEQUENCE [LARGE SCALE GENOMIC DNA]</scope>
    <source>
        <strain evidence="1">HYR1</strain>
    </source>
</reference>